<evidence type="ECO:0000313" key="1">
    <source>
        <dbReference type="EMBL" id="PCE33188.1"/>
    </source>
</evidence>
<dbReference type="EMBL" id="MTZU01000020">
    <property type="protein sequence ID" value="PCE33188.1"/>
    <property type="molecule type" value="Genomic_DNA"/>
</dbReference>
<comment type="caution">
    <text evidence="1">The sequence shown here is derived from an EMBL/GenBank/DDBJ whole genome shotgun (WGS) entry which is preliminary data.</text>
</comment>
<gene>
    <name evidence="1" type="ORF">BZL54_06390</name>
</gene>
<reference evidence="1 2" key="1">
    <citation type="submission" date="2017-01" db="EMBL/GenBank/DDBJ databases">
        <title>Whole-Genome Shotgun Sequencing of Two beta-Proteobacterial Species in Search of the Bulgecin Biosynthetic Cluster.</title>
        <authorList>
            <person name="Horsman M.E."/>
            <person name="Marous D.R."/>
            <person name="Li R."/>
            <person name="Oliver R.A."/>
            <person name="Byun B."/>
            <person name="Emrich S.J."/>
            <person name="Boggess B."/>
            <person name="Townsend C.A."/>
            <person name="Mobashery S."/>
        </authorList>
    </citation>
    <scope>NUCLEOTIDE SEQUENCE [LARGE SCALE GENOMIC DNA]</scope>
    <source>
        <strain evidence="1 2">ATCC 31433</strain>
    </source>
</reference>
<dbReference type="RefSeq" id="WP_084908674.1">
    <property type="nucleotide sequence ID" value="NZ_CP020738.1"/>
</dbReference>
<name>A0A2A4FKK2_9BURK</name>
<dbReference type="GeneID" id="69000585"/>
<proteinExistence type="predicted"/>
<organism evidence="1 2">
    <name type="scientific">Burkholderia ubonensis subsp. mesacidophila</name>
    <dbReference type="NCBI Taxonomy" id="265293"/>
    <lineage>
        <taxon>Bacteria</taxon>
        <taxon>Pseudomonadati</taxon>
        <taxon>Pseudomonadota</taxon>
        <taxon>Betaproteobacteria</taxon>
        <taxon>Burkholderiales</taxon>
        <taxon>Burkholderiaceae</taxon>
        <taxon>Burkholderia</taxon>
        <taxon>Burkholderia cepacia complex</taxon>
    </lineage>
</organism>
<sequence>MTQDATQVPRDDEPLRDGTSLIAYLHILKKAHAALVGHDRAHQRFGEVVTRGQAKKYIAELMPQLLQERDVHRRRRGARHHGSH</sequence>
<evidence type="ECO:0000313" key="2">
    <source>
        <dbReference type="Proteomes" id="UP000217994"/>
    </source>
</evidence>
<accession>A0A2A4FKK2</accession>
<protein>
    <submittedName>
        <fullName evidence="1">Uncharacterized protein</fullName>
    </submittedName>
</protein>
<dbReference type="AlphaFoldDB" id="A0A2A4FKK2"/>
<dbReference type="Proteomes" id="UP000217994">
    <property type="component" value="Unassembled WGS sequence"/>
</dbReference>